<gene>
    <name evidence="1" type="ORF">J21TS3_08020</name>
</gene>
<dbReference type="Proteomes" id="UP000680638">
    <property type="component" value="Unassembled WGS sequence"/>
</dbReference>
<keyword evidence="2" id="KW-1185">Reference proteome</keyword>
<evidence type="ECO:0000313" key="1">
    <source>
        <dbReference type="EMBL" id="GIO65981.1"/>
    </source>
</evidence>
<proteinExistence type="predicted"/>
<dbReference type="EMBL" id="BORW01000002">
    <property type="protein sequence ID" value="GIO65981.1"/>
    <property type="molecule type" value="Genomic_DNA"/>
</dbReference>
<dbReference type="InterPro" id="IPR058926">
    <property type="entry name" value="YmzB-like"/>
</dbReference>
<dbReference type="Pfam" id="PF25846">
    <property type="entry name" value="YmzB"/>
    <property type="match status" value="1"/>
</dbReference>
<accession>A0ABQ4LRT0</accession>
<organism evidence="1 2">
    <name type="scientific">Paenibacillus cookii</name>
    <dbReference type="NCBI Taxonomy" id="157839"/>
    <lineage>
        <taxon>Bacteria</taxon>
        <taxon>Bacillati</taxon>
        <taxon>Bacillota</taxon>
        <taxon>Bacilli</taxon>
        <taxon>Bacillales</taxon>
        <taxon>Paenibacillaceae</taxon>
        <taxon>Paenibacillus</taxon>
    </lineage>
</organism>
<evidence type="ECO:0000313" key="2">
    <source>
        <dbReference type="Proteomes" id="UP000680638"/>
    </source>
</evidence>
<protein>
    <submittedName>
        <fullName evidence="1">Uncharacterized protein</fullName>
    </submittedName>
</protein>
<name>A0ABQ4LRT0_9BACL</name>
<dbReference type="RefSeq" id="WP_036711608.1">
    <property type="nucleotide sequence ID" value="NZ_BORW01000002.1"/>
</dbReference>
<sequence length="112" mass="12427">MSDQLNAAKAWLEQKTGETLLIRKEERDDIDETRVRLVSVEYDETVPTFDEYAEGSSLILHGAGNVVSGDGELPLPRDEYQIYVDGQFDCSPDGNGLSLTTGRAKYRISVIS</sequence>
<comment type="caution">
    <text evidence="1">The sequence shown here is derived from an EMBL/GenBank/DDBJ whole genome shotgun (WGS) entry which is preliminary data.</text>
</comment>
<reference evidence="1 2" key="1">
    <citation type="submission" date="2021-03" db="EMBL/GenBank/DDBJ databases">
        <title>Antimicrobial resistance genes in bacteria isolated from Japanese honey, and their potential for conferring macrolide and lincosamide resistance in the American foulbrood pathogen Paenibacillus larvae.</title>
        <authorList>
            <person name="Okamoto M."/>
            <person name="Kumagai M."/>
            <person name="Kanamori H."/>
            <person name="Takamatsu D."/>
        </authorList>
    </citation>
    <scope>NUCLEOTIDE SEQUENCE [LARGE SCALE GENOMIC DNA]</scope>
    <source>
        <strain evidence="1 2">J21TS3</strain>
    </source>
</reference>